<dbReference type="InterPro" id="IPR027359">
    <property type="entry name" value="Volt_channel_dom_sf"/>
</dbReference>
<feature type="transmembrane region" description="Helical" evidence="12">
    <location>
        <begin position="66"/>
        <end position="85"/>
    </location>
</feature>
<name>A0A1X0Y828_9BACT</name>
<proteinExistence type="predicted"/>
<keyword evidence="9" id="KW-0406">Ion transport</keyword>
<protein>
    <submittedName>
        <fullName evidence="14">Ion transporter</fullName>
    </submittedName>
</protein>
<keyword evidence="8 12" id="KW-1133">Transmembrane helix</keyword>
<feature type="transmembrane region" description="Helical" evidence="12">
    <location>
        <begin position="36"/>
        <end position="54"/>
    </location>
</feature>
<dbReference type="SUPFAM" id="SSF81324">
    <property type="entry name" value="Voltage-gated potassium channels"/>
    <property type="match status" value="1"/>
</dbReference>
<dbReference type="InterPro" id="IPR028325">
    <property type="entry name" value="VG_K_chnl"/>
</dbReference>
<evidence type="ECO:0000256" key="8">
    <source>
        <dbReference type="ARBA" id="ARBA00022989"/>
    </source>
</evidence>
<dbReference type="InterPro" id="IPR005821">
    <property type="entry name" value="Ion_trans_dom"/>
</dbReference>
<dbReference type="OrthoDB" id="9799090at2"/>
<evidence type="ECO:0000259" key="13">
    <source>
        <dbReference type="Pfam" id="PF00520"/>
    </source>
</evidence>
<keyword evidence="2" id="KW-0813">Transport</keyword>
<dbReference type="Gene3D" id="1.20.120.350">
    <property type="entry name" value="Voltage-gated potassium channels. Chain C"/>
    <property type="match status" value="1"/>
</dbReference>
<evidence type="ECO:0000313" key="14">
    <source>
        <dbReference type="EMBL" id="ORJ61252.1"/>
    </source>
</evidence>
<dbReference type="Proteomes" id="UP000193136">
    <property type="component" value="Unassembled WGS sequence"/>
</dbReference>
<comment type="subcellular location">
    <subcellularLocation>
        <location evidence="1">Membrane</location>
        <topology evidence="1">Multi-pass membrane protein</topology>
    </subcellularLocation>
</comment>
<dbReference type="PANTHER" id="PTHR11537">
    <property type="entry name" value="VOLTAGE-GATED POTASSIUM CHANNEL"/>
    <property type="match status" value="1"/>
</dbReference>
<dbReference type="PRINTS" id="PR00169">
    <property type="entry name" value="KCHANNEL"/>
</dbReference>
<dbReference type="EMBL" id="NAAD01000006">
    <property type="protein sequence ID" value="ORJ61252.1"/>
    <property type="molecule type" value="Genomic_DNA"/>
</dbReference>
<evidence type="ECO:0000256" key="2">
    <source>
        <dbReference type="ARBA" id="ARBA00022448"/>
    </source>
</evidence>
<keyword evidence="11" id="KW-0407">Ion channel</keyword>
<comment type="caution">
    <text evidence="14">The sequence shown here is derived from an EMBL/GenBank/DDBJ whole genome shotgun (WGS) entry which is preliminary data.</text>
</comment>
<organism evidence="14 15">
    <name type="scientific">Geothermobacter hydrogeniphilus</name>
    <dbReference type="NCBI Taxonomy" id="1969733"/>
    <lineage>
        <taxon>Bacteria</taxon>
        <taxon>Pseudomonadati</taxon>
        <taxon>Thermodesulfobacteriota</taxon>
        <taxon>Desulfuromonadia</taxon>
        <taxon>Desulfuromonadales</taxon>
        <taxon>Geothermobacteraceae</taxon>
        <taxon>Geothermobacter</taxon>
    </lineage>
</organism>
<feature type="domain" description="Ion transport" evidence="13">
    <location>
        <begin position="35"/>
        <end position="250"/>
    </location>
</feature>
<keyword evidence="4 12" id="KW-0812">Transmembrane</keyword>
<dbReference type="Gene3D" id="1.10.287.70">
    <property type="match status" value="1"/>
</dbReference>
<keyword evidence="3" id="KW-0633">Potassium transport</keyword>
<accession>A0A1X0Y828</accession>
<evidence type="ECO:0000313" key="15">
    <source>
        <dbReference type="Proteomes" id="UP000193136"/>
    </source>
</evidence>
<reference evidence="14 15" key="1">
    <citation type="submission" date="2017-03" db="EMBL/GenBank/DDBJ databases">
        <title>Genome sequence of Geothermobacter sp. EPR-M, Deep-Sea Iron Reducer.</title>
        <authorList>
            <person name="Tully B."/>
            <person name="Savalia P."/>
            <person name="Abuyen K."/>
            <person name="Baughan C."/>
            <person name="Romero E."/>
            <person name="Ronkowski C."/>
            <person name="Torres B."/>
            <person name="Tremblay J."/>
            <person name="Trujillo A."/>
            <person name="Tyler M."/>
            <person name="Perez-Rodriguez I."/>
            <person name="Amend J."/>
        </authorList>
    </citation>
    <scope>NUCLEOTIDE SEQUENCE [LARGE SCALE GENOMIC DNA]</scope>
    <source>
        <strain evidence="14 15">EPR-M</strain>
    </source>
</reference>
<keyword evidence="10 12" id="KW-0472">Membrane</keyword>
<feature type="transmembrane region" description="Helical" evidence="12">
    <location>
        <begin position="196"/>
        <end position="215"/>
    </location>
</feature>
<dbReference type="SMR" id="A0A1X0Y828"/>
<evidence type="ECO:0000256" key="3">
    <source>
        <dbReference type="ARBA" id="ARBA00022538"/>
    </source>
</evidence>
<evidence type="ECO:0000256" key="7">
    <source>
        <dbReference type="ARBA" id="ARBA00022958"/>
    </source>
</evidence>
<dbReference type="PANTHER" id="PTHR11537:SF254">
    <property type="entry name" value="POTASSIUM VOLTAGE-GATED CHANNEL PROTEIN SHAB"/>
    <property type="match status" value="1"/>
</dbReference>
<evidence type="ECO:0000256" key="1">
    <source>
        <dbReference type="ARBA" id="ARBA00004141"/>
    </source>
</evidence>
<dbReference type="GO" id="GO:0005249">
    <property type="term" value="F:voltage-gated potassium channel activity"/>
    <property type="evidence" value="ECO:0007669"/>
    <property type="project" value="InterPro"/>
</dbReference>
<dbReference type="GO" id="GO:0001508">
    <property type="term" value="P:action potential"/>
    <property type="evidence" value="ECO:0007669"/>
    <property type="project" value="TreeGrafter"/>
</dbReference>
<evidence type="ECO:0000256" key="5">
    <source>
        <dbReference type="ARBA" id="ARBA00022826"/>
    </source>
</evidence>
<sequence>MTLKPHSQPAPRPEAAAIRHRLHTIIFEADTPAGKLFDLGLIFSILLSVLVVMLDSVGPLHADYGGLFLRIEWGFTILFSVEYLLRLLCIGRPLKYAVSFFGIVDLLSILPTYLSLLLPGSQYLLTIRILRILRIFRVLKLAQYVGEANHLVRALRASRRKIIVFLFAVATMVVIFGSLIYLVEGPEAGFTNLFEAYYYAIVTLSTVGYGDIIPITPLGKAISCFIMILGYGIIAVPTGIVSVELAQTRKLEVSTQSCPECSAEGHDSDAAFCKYCGAQL</sequence>
<evidence type="ECO:0000256" key="9">
    <source>
        <dbReference type="ARBA" id="ARBA00023065"/>
    </source>
</evidence>
<dbReference type="STRING" id="1969733.B5V00_06340"/>
<evidence type="ECO:0000256" key="4">
    <source>
        <dbReference type="ARBA" id="ARBA00022692"/>
    </source>
</evidence>
<dbReference type="RefSeq" id="WP_085009931.1">
    <property type="nucleotide sequence ID" value="NZ_NAAD01000006.1"/>
</dbReference>
<keyword evidence="5" id="KW-0631">Potassium channel</keyword>
<dbReference type="Pfam" id="PF00520">
    <property type="entry name" value="Ion_trans"/>
    <property type="match status" value="1"/>
</dbReference>
<keyword evidence="15" id="KW-1185">Reference proteome</keyword>
<dbReference type="AlphaFoldDB" id="A0A1X0Y828"/>
<evidence type="ECO:0000256" key="12">
    <source>
        <dbReference type="SAM" id="Phobius"/>
    </source>
</evidence>
<feature type="transmembrane region" description="Helical" evidence="12">
    <location>
        <begin position="222"/>
        <end position="243"/>
    </location>
</feature>
<feature type="transmembrane region" description="Helical" evidence="12">
    <location>
        <begin position="97"/>
        <end position="117"/>
    </location>
</feature>
<gene>
    <name evidence="14" type="ORF">B5V00_06340</name>
</gene>
<keyword evidence="6" id="KW-0851">Voltage-gated channel</keyword>
<evidence type="ECO:0000256" key="6">
    <source>
        <dbReference type="ARBA" id="ARBA00022882"/>
    </source>
</evidence>
<keyword evidence="7" id="KW-0630">Potassium</keyword>
<dbReference type="GO" id="GO:0008076">
    <property type="term" value="C:voltage-gated potassium channel complex"/>
    <property type="evidence" value="ECO:0007669"/>
    <property type="project" value="InterPro"/>
</dbReference>
<feature type="transmembrane region" description="Helical" evidence="12">
    <location>
        <begin position="162"/>
        <end position="184"/>
    </location>
</feature>
<evidence type="ECO:0000256" key="11">
    <source>
        <dbReference type="ARBA" id="ARBA00023303"/>
    </source>
</evidence>
<evidence type="ECO:0000256" key="10">
    <source>
        <dbReference type="ARBA" id="ARBA00023136"/>
    </source>
</evidence>